<gene>
    <name evidence="11" type="ORF">SPPG_04613</name>
</gene>
<dbReference type="SMART" id="SM00849">
    <property type="entry name" value="Lactamase_B"/>
    <property type="match status" value="1"/>
</dbReference>
<evidence type="ECO:0000256" key="5">
    <source>
        <dbReference type="ARBA" id="ARBA00011917"/>
    </source>
</evidence>
<dbReference type="EMBL" id="KQ257456">
    <property type="protein sequence ID" value="KND00284.1"/>
    <property type="molecule type" value="Genomic_DNA"/>
</dbReference>
<dbReference type="SUPFAM" id="SSF56281">
    <property type="entry name" value="Metallo-hydrolase/oxidoreductase"/>
    <property type="match status" value="1"/>
</dbReference>
<keyword evidence="6" id="KW-0479">Metal-binding</keyword>
<reference evidence="11 12" key="1">
    <citation type="submission" date="2009-08" db="EMBL/GenBank/DDBJ databases">
        <title>The Genome Sequence of Spizellomyces punctatus strain DAOM BR117.</title>
        <authorList>
            <consortium name="The Broad Institute Genome Sequencing Platform"/>
            <person name="Russ C."/>
            <person name="Cuomo C."/>
            <person name="Shea T."/>
            <person name="Young S.K."/>
            <person name="Zeng Q."/>
            <person name="Koehrsen M."/>
            <person name="Haas B."/>
            <person name="Borodovsky M."/>
            <person name="Guigo R."/>
            <person name="Alvarado L."/>
            <person name="Berlin A."/>
            <person name="Bochicchio J."/>
            <person name="Borenstein D."/>
            <person name="Chapman S."/>
            <person name="Chen Z."/>
            <person name="Engels R."/>
            <person name="Freedman E."/>
            <person name="Gellesch M."/>
            <person name="Goldberg J."/>
            <person name="Griggs A."/>
            <person name="Gujja S."/>
            <person name="Heiman D."/>
            <person name="Hepburn T."/>
            <person name="Howarth C."/>
            <person name="Jen D."/>
            <person name="Larson L."/>
            <person name="Lewis B."/>
            <person name="Mehta T."/>
            <person name="Park D."/>
            <person name="Pearson M."/>
            <person name="Roberts A."/>
            <person name="Saif S."/>
            <person name="Shenoy N."/>
            <person name="Sisk P."/>
            <person name="Stolte C."/>
            <person name="Sykes S."/>
            <person name="Thomson T."/>
            <person name="Walk T."/>
            <person name="White J."/>
            <person name="Yandava C."/>
            <person name="Burger G."/>
            <person name="Gray M.W."/>
            <person name="Holland P.W.H."/>
            <person name="King N."/>
            <person name="Lang F.B.F."/>
            <person name="Roger A.J."/>
            <person name="Ruiz-Trillo I."/>
            <person name="Lander E."/>
            <person name="Nusbaum C."/>
        </authorList>
    </citation>
    <scope>NUCLEOTIDE SEQUENCE [LARGE SCALE GENOMIC DNA]</scope>
    <source>
        <strain evidence="11 12">DAOM BR117</strain>
    </source>
</reference>
<evidence type="ECO:0000256" key="2">
    <source>
        <dbReference type="ARBA" id="ARBA00001947"/>
    </source>
</evidence>
<dbReference type="NCBIfam" id="TIGR03413">
    <property type="entry name" value="GSH_gloB"/>
    <property type="match status" value="1"/>
</dbReference>
<evidence type="ECO:0000256" key="7">
    <source>
        <dbReference type="ARBA" id="ARBA00022801"/>
    </source>
</evidence>
<keyword evidence="7 11" id="KW-0378">Hydrolase</keyword>
<evidence type="ECO:0000256" key="8">
    <source>
        <dbReference type="ARBA" id="ARBA00022833"/>
    </source>
</evidence>
<dbReference type="GO" id="GO:0046872">
    <property type="term" value="F:metal ion binding"/>
    <property type="evidence" value="ECO:0007669"/>
    <property type="project" value="UniProtKB-KW"/>
</dbReference>
<dbReference type="OrthoDB" id="515692at2759"/>
<feature type="domain" description="Metallo-beta-lactamase" evidence="10">
    <location>
        <begin position="32"/>
        <end position="193"/>
    </location>
</feature>
<dbReference type="GeneID" id="27688051"/>
<dbReference type="Gene3D" id="3.60.15.10">
    <property type="entry name" value="Ribonuclease Z/Hydroxyacylglutathione hydrolase-like"/>
    <property type="match status" value="1"/>
</dbReference>
<dbReference type="PANTHER" id="PTHR11935">
    <property type="entry name" value="BETA LACTAMASE DOMAIN"/>
    <property type="match status" value="1"/>
</dbReference>
<evidence type="ECO:0000256" key="3">
    <source>
        <dbReference type="ARBA" id="ARBA00004963"/>
    </source>
</evidence>
<dbReference type="GO" id="GO:0004416">
    <property type="term" value="F:hydroxyacylglutathione hydrolase activity"/>
    <property type="evidence" value="ECO:0007669"/>
    <property type="project" value="UniProtKB-EC"/>
</dbReference>
<keyword evidence="12" id="KW-1185">Reference proteome</keyword>
<evidence type="ECO:0000259" key="10">
    <source>
        <dbReference type="SMART" id="SM00849"/>
    </source>
</evidence>
<organism evidence="11 12">
    <name type="scientific">Spizellomyces punctatus (strain DAOM BR117)</name>
    <dbReference type="NCBI Taxonomy" id="645134"/>
    <lineage>
        <taxon>Eukaryota</taxon>
        <taxon>Fungi</taxon>
        <taxon>Fungi incertae sedis</taxon>
        <taxon>Chytridiomycota</taxon>
        <taxon>Chytridiomycota incertae sedis</taxon>
        <taxon>Chytridiomycetes</taxon>
        <taxon>Spizellomycetales</taxon>
        <taxon>Spizellomycetaceae</taxon>
        <taxon>Spizellomyces</taxon>
    </lineage>
</organism>
<dbReference type="PIRSF" id="PIRSF005457">
    <property type="entry name" value="Glx"/>
    <property type="match status" value="1"/>
</dbReference>
<dbReference type="InterPro" id="IPR032282">
    <property type="entry name" value="HAGH_C"/>
</dbReference>
<dbReference type="InterPro" id="IPR001279">
    <property type="entry name" value="Metallo-B-lactamas"/>
</dbReference>
<dbReference type="Pfam" id="PF16123">
    <property type="entry name" value="HAGH_C"/>
    <property type="match status" value="1"/>
</dbReference>
<dbReference type="Pfam" id="PF00753">
    <property type="entry name" value="Lactamase_B"/>
    <property type="match status" value="1"/>
</dbReference>
<dbReference type="InParanoid" id="A0A0L0HHI9"/>
<name>A0A0L0HHI9_SPIPD</name>
<evidence type="ECO:0000313" key="11">
    <source>
        <dbReference type="EMBL" id="KND00284.1"/>
    </source>
</evidence>
<dbReference type="RefSeq" id="XP_016608323.1">
    <property type="nucleotide sequence ID" value="XM_016752847.1"/>
</dbReference>
<dbReference type="UniPathway" id="UPA00619">
    <property type="reaction ID" value="UER00676"/>
</dbReference>
<accession>A0A0L0HHI9</accession>
<proteinExistence type="inferred from homology"/>
<evidence type="ECO:0000256" key="6">
    <source>
        <dbReference type="ARBA" id="ARBA00022723"/>
    </source>
</evidence>
<dbReference type="HAMAP" id="MF_01374">
    <property type="entry name" value="Glyoxalase_2"/>
    <property type="match status" value="1"/>
</dbReference>
<sequence>MPSLRNIFSQRHRFVHIFVKSMLVLPVPVLSDNYAYVLVDEDSKEGVVVDPVEPHKVLPVIGQKGITLNGVLTTHHHHDHAGGNTKLLQEKPNVTVWGGDDRIPQLTHRVKDQEVFRIGRLEVTALYTVCHTRGSVSYYVVDPSTNDKAVFTGDTLFIGGCGRFFEGDAKQMYNSLHNVLGRLPKDTKVYCGHEYTKSNLRFAAHVEPNNSVIKDKLAWCETHECTVPSTIGDEFEYNPFLRLSSPEIRKAVGLDAQADPIEVLARLRAMKDNFK</sequence>
<comment type="catalytic activity">
    <reaction evidence="1">
        <text>an S-(2-hydroxyacyl)glutathione + H2O = a 2-hydroxy carboxylate + glutathione + H(+)</text>
        <dbReference type="Rhea" id="RHEA:21864"/>
        <dbReference type="ChEBI" id="CHEBI:15377"/>
        <dbReference type="ChEBI" id="CHEBI:15378"/>
        <dbReference type="ChEBI" id="CHEBI:57925"/>
        <dbReference type="ChEBI" id="CHEBI:58896"/>
        <dbReference type="ChEBI" id="CHEBI:71261"/>
        <dbReference type="EC" id="3.1.2.6"/>
    </reaction>
</comment>
<comment type="similarity">
    <text evidence="4">Belongs to the metallo-beta-lactamase superfamily. Glyoxalase II family.</text>
</comment>
<keyword evidence="8" id="KW-0862">Zinc</keyword>
<comment type="cofactor">
    <cofactor evidence="2">
        <name>Zn(2+)</name>
        <dbReference type="ChEBI" id="CHEBI:29105"/>
    </cofactor>
</comment>
<dbReference type="InterPro" id="IPR036866">
    <property type="entry name" value="RibonucZ/Hydroxyglut_hydro"/>
</dbReference>
<evidence type="ECO:0000256" key="4">
    <source>
        <dbReference type="ARBA" id="ARBA00006759"/>
    </source>
</evidence>
<evidence type="ECO:0000256" key="1">
    <source>
        <dbReference type="ARBA" id="ARBA00001623"/>
    </source>
</evidence>
<dbReference type="Proteomes" id="UP000053201">
    <property type="component" value="Unassembled WGS sequence"/>
</dbReference>
<evidence type="ECO:0000256" key="9">
    <source>
        <dbReference type="ARBA" id="ARBA00031044"/>
    </source>
</evidence>
<dbReference type="STRING" id="645134.A0A0L0HHI9"/>
<dbReference type="VEuPathDB" id="FungiDB:SPPG_04613"/>
<protein>
    <recommendedName>
        <fullName evidence="5">hydroxyacylglutathione hydrolase</fullName>
        <ecNumber evidence="5">3.1.2.6</ecNumber>
    </recommendedName>
    <alternativeName>
        <fullName evidence="9">Glyoxalase II</fullName>
    </alternativeName>
</protein>
<dbReference type="EC" id="3.1.2.6" evidence="5"/>
<dbReference type="InterPro" id="IPR017782">
    <property type="entry name" value="Hydroxyacylglutathione_Hdrlase"/>
</dbReference>
<comment type="pathway">
    <text evidence="3">Secondary metabolite metabolism; methylglyoxal degradation; (R)-lactate from methylglyoxal: step 2/2.</text>
</comment>
<dbReference type="InterPro" id="IPR035680">
    <property type="entry name" value="Clx_II_MBL"/>
</dbReference>
<evidence type="ECO:0000313" key="12">
    <source>
        <dbReference type="Proteomes" id="UP000053201"/>
    </source>
</evidence>
<dbReference type="OMA" id="CKERARF"/>
<dbReference type="PANTHER" id="PTHR11935:SF94">
    <property type="entry name" value="TENZING NORGAY, ISOFORM C"/>
    <property type="match status" value="1"/>
</dbReference>
<dbReference type="GO" id="GO:0019243">
    <property type="term" value="P:methylglyoxal catabolic process to D-lactate via S-lactoyl-glutathione"/>
    <property type="evidence" value="ECO:0007669"/>
    <property type="project" value="InterPro"/>
</dbReference>
<dbReference type="FunCoup" id="A0A0L0HHI9">
    <property type="interactions" value="109"/>
</dbReference>
<dbReference type="eggNOG" id="KOG0813">
    <property type="taxonomic scope" value="Eukaryota"/>
</dbReference>
<dbReference type="FunFam" id="3.60.15.10:FF:000019">
    <property type="entry name" value="Hydroxyacylglutathione hydrolase, mitochondrial"/>
    <property type="match status" value="1"/>
</dbReference>
<dbReference type="CDD" id="cd07723">
    <property type="entry name" value="hydroxyacylglutathione_hydrolase_MBL-fold"/>
    <property type="match status" value="1"/>
</dbReference>
<dbReference type="AlphaFoldDB" id="A0A0L0HHI9"/>